<sequence>MMPLNFAYESSSPRSTCIPPNMPSPVSPTYTSYSVPSPFSSGSSASYRNRSPISESFDSMPDAEHLSGVIDDYTINYAPPATSLPAYSDLGYINSGSVQDFDYNMMNWSTGEVATSPKRQPPPPPPPHPQQFLQHTSYRSVSSHDAERMKNLALYIPPASPTVLHAQQHNRSPAVIHSPTPIPILSQVPPHHSSSLTHTNSYPPSQAQRVQQSHRPSQSHVDDQFFDVDMDDWRPSPMTSHHAHFPPAYSHSQSHPIAMAQMYANGTAHDIRIDQSQPAMGGGGAIRRSVSDFSPGVANNGLRIKQEEIDMYTSLGPYGAHTQSPRQSHIFDLSAPVKVPVSLHTQSPHNQTVPLSPTYYTRSGHPEHHIQPHAQQVYAIHPPELSPSHSEPCMPRSGFDAPVSDVGFAADDVRYETGYGAASVDSGYGDVCDPQFVTGCGILEKDVEVHREAELEEGWETGRRGMAPEFVEGGRAGDDGEADADAEGEDDVDGYSSPGYVAQHGDPRVESPDPQDELQRQAEVAQEDEEEQDEDDLESEEDDSHDPEFVLRRPRRHTYSYTEGRSLRSTRYNPYPSYPSASPTSADSRYPDDYAQQYTGQGPVRTQRSYSRTSISPSNSESYSPISVGSNGPSRRRSRPTSTLPIPVPVPNLTKKSRGRRVPTMEDFEPEEEVPPKGRKKSAGTSAKAMRTYTCDVDGCGKLFARGEHLKRHIRSIHTYEKPHRCPYPGCGKDFSRHDNLGQHMRVHKDYVPPKDGQNGYKA</sequence>
<name>A0A369JVE3_HYPMA</name>
<evidence type="ECO:0000313" key="13">
    <source>
        <dbReference type="Proteomes" id="UP000076154"/>
    </source>
</evidence>
<dbReference type="OrthoDB" id="6365676at2759"/>
<evidence type="ECO:0000256" key="3">
    <source>
        <dbReference type="ARBA" id="ARBA00022737"/>
    </source>
</evidence>
<dbReference type="GO" id="GO:0005634">
    <property type="term" value="C:nucleus"/>
    <property type="evidence" value="ECO:0007669"/>
    <property type="project" value="UniProtKB-SubCell"/>
</dbReference>
<keyword evidence="7" id="KW-0804">Transcription</keyword>
<evidence type="ECO:0000259" key="11">
    <source>
        <dbReference type="PROSITE" id="PS50157"/>
    </source>
</evidence>
<evidence type="ECO:0000256" key="5">
    <source>
        <dbReference type="ARBA" id="ARBA00022833"/>
    </source>
</evidence>
<evidence type="ECO:0000256" key="6">
    <source>
        <dbReference type="ARBA" id="ARBA00023015"/>
    </source>
</evidence>
<dbReference type="GO" id="GO:0000981">
    <property type="term" value="F:DNA-binding transcription factor activity, RNA polymerase II-specific"/>
    <property type="evidence" value="ECO:0007669"/>
    <property type="project" value="UniProtKB-ARBA"/>
</dbReference>
<dbReference type="PANTHER" id="PTHR47428:SF2">
    <property type="entry name" value="ZINC FINGER PROTEIN RSV1"/>
    <property type="match status" value="1"/>
</dbReference>
<dbReference type="PROSITE" id="PS50157">
    <property type="entry name" value="ZINC_FINGER_C2H2_2"/>
    <property type="match status" value="2"/>
</dbReference>
<feature type="compositionally biased region" description="Pro residues" evidence="10">
    <location>
        <begin position="119"/>
        <end position="129"/>
    </location>
</feature>
<dbReference type="AlphaFoldDB" id="A0A369JVE3"/>
<dbReference type="SMART" id="SM00355">
    <property type="entry name" value="ZnF_C2H2"/>
    <property type="match status" value="2"/>
</dbReference>
<dbReference type="InterPro" id="IPR013087">
    <property type="entry name" value="Znf_C2H2_type"/>
</dbReference>
<evidence type="ECO:0000256" key="7">
    <source>
        <dbReference type="ARBA" id="ARBA00023163"/>
    </source>
</evidence>
<dbReference type="GO" id="GO:0005737">
    <property type="term" value="C:cytoplasm"/>
    <property type="evidence" value="ECO:0007669"/>
    <property type="project" value="TreeGrafter"/>
</dbReference>
<dbReference type="GO" id="GO:0008270">
    <property type="term" value="F:zinc ion binding"/>
    <property type="evidence" value="ECO:0007669"/>
    <property type="project" value="UniProtKB-KW"/>
</dbReference>
<dbReference type="InterPro" id="IPR036236">
    <property type="entry name" value="Znf_C2H2_sf"/>
</dbReference>
<dbReference type="STRING" id="39966.A0A369JVE3"/>
<gene>
    <name evidence="12" type="ORF">Hypma_008446</name>
</gene>
<dbReference type="SUPFAM" id="SSF57667">
    <property type="entry name" value="beta-beta-alpha zinc fingers"/>
    <property type="match status" value="1"/>
</dbReference>
<dbReference type="Gene3D" id="3.30.160.60">
    <property type="entry name" value="Classic Zinc Finger"/>
    <property type="match status" value="2"/>
</dbReference>
<dbReference type="PANTHER" id="PTHR47428">
    <property type="entry name" value="REGULATORY PROTEIN MIG1-RELATED"/>
    <property type="match status" value="1"/>
</dbReference>
<evidence type="ECO:0000256" key="10">
    <source>
        <dbReference type="SAM" id="MobiDB-lite"/>
    </source>
</evidence>
<keyword evidence="6" id="KW-0805">Transcription regulation</keyword>
<accession>A0A369JVE3</accession>
<evidence type="ECO:0000256" key="2">
    <source>
        <dbReference type="ARBA" id="ARBA00022723"/>
    </source>
</evidence>
<feature type="compositionally biased region" description="Low complexity" evidence="10">
    <location>
        <begin position="574"/>
        <end position="586"/>
    </location>
</feature>
<feature type="region of interest" description="Disordered" evidence="10">
    <location>
        <begin position="112"/>
        <end position="144"/>
    </location>
</feature>
<keyword evidence="3" id="KW-0677">Repeat</keyword>
<feature type="region of interest" description="Disordered" evidence="10">
    <location>
        <begin position="1"/>
        <end position="48"/>
    </location>
</feature>
<evidence type="ECO:0000256" key="4">
    <source>
        <dbReference type="ARBA" id="ARBA00022771"/>
    </source>
</evidence>
<feature type="compositionally biased region" description="Polar residues" evidence="10">
    <location>
        <begin position="192"/>
        <end position="219"/>
    </location>
</feature>
<feature type="region of interest" description="Disordered" evidence="10">
    <location>
        <begin position="165"/>
        <end position="220"/>
    </location>
</feature>
<dbReference type="GO" id="GO:0000978">
    <property type="term" value="F:RNA polymerase II cis-regulatory region sequence-specific DNA binding"/>
    <property type="evidence" value="ECO:0007669"/>
    <property type="project" value="TreeGrafter"/>
</dbReference>
<feature type="compositionally biased region" description="Polar residues" evidence="10">
    <location>
        <begin position="596"/>
        <end position="613"/>
    </location>
</feature>
<feature type="compositionally biased region" description="Low complexity" evidence="10">
    <location>
        <begin position="614"/>
        <end position="627"/>
    </location>
</feature>
<proteinExistence type="predicted"/>
<evidence type="ECO:0000256" key="1">
    <source>
        <dbReference type="ARBA" id="ARBA00004123"/>
    </source>
</evidence>
<feature type="domain" description="C2H2-type" evidence="11">
    <location>
        <begin position="693"/>
        <end position="723"/>
    </location>
</feature>
<feature type="domain" description="C2H2-type" evidence="11">
    <location>
        <begin position="724"/>
        <end position="753"/>
    </location>
</feature>
<feature type="compositionally biased region" description="Acidic residues" evidence="10">
    <location>
        <begin position="479"/>
        <end position="493"/>
    </location>
</feature>
<dbReference type="PROSITE" id="PS00028">
    <property type="entry name" value="ZINC_FINGER_C2H2_1"/>
    <property type="match status" value="2"/>
</dbReference>
<keyword evidence="2" id="KW-0479">Metal-binding</keyword>
<feature type="region of interest" description="Disordered" evidence="10">
    <location>
        <begin position="456"/>
        <end position="685"/>
    </location>
</feature>
<keyword evidence="8" id="KW-0539">Nucleus</keyword>
<dbReference type="GO" id="GO:0000433">
    <property type="term" value="P:carbon catabolite repression of transcription from RNA polymerase II promoter by glucose"/>
    <property type="evidence" value="ECO:0007669"/>
    <property type="project" value="TreeGrafter"/>
</dbReference>
<dbReference type="FunFam" id="3.30.160.60:FF:000125">
    <property type="entry name" value="Putative zinc finger protein 143"/>
    <property type="match status" value="2"/>
</dbReference>
<feature type="compositionally biased region" description="Polar residues" evidence="10">
    <location>
        <begin position="132"/>
        <end position="141"/>
    </location>
</feature>
<keyword evidence="4 9" id="KW-0863">Zinc-finger</keyword>
<dbReference type="EMBL" id="LUEZ02000044">
    <property type="protein sequence ID" value="RDB24325.1"/>
    <property type="molecule type" value="Genomic_DNA"/>
</dbReference>
<dbReference type="InParanoid" id="A0A369JVE3"/>
<evidence type="ECO:0000256" key="8">
    <source>
        <dbReference type="ARBA" id="ARBA00023242"/>
    </source>
</evidence>
<feature type="compositionally biased region" description="Acidic residues" evidence="10">
    <location>
        <begin position="525"/>
        <end position="545"/>
    </location>
</feature>
<feature type="compositionally biased region" description="Polar residues" evidence="10">
    <location>
        <begin position="559"/>
        <end position="572"/>
    </location>
</feature>
<protein>
    <recommendedName>
        <fullName evidence="11">C2H2-type domain-containing protein</fullName>
    </recommendedName>
</protein>
<evidence type="ECO:0000256" key="9">
    <source>
        <dbReference type="PROSITE-ProRule" id="PRU00042"/>
    </source>
</evidence>
<organism evidence="12 13">
    <name type="scientific">Hypsizygus marmoreus</name>
    <name type="common">White beech mushroom</name>
    <name type="synonym">Agaricus marmoreus</name>
    <dbReference type="NCBI Taxonomy" id="39966"/>
    <lineage>
        <taxon>Eukaryota</taxon>
        <taxon>Fungi</taxon>
        <taxon>Dikarya</taxon>
        <taxon>Basidiomycota</taxon>
        <taxon>Agaricomycotina</taxon>
        <taxon>Agaricomycetes</taxon>
        <taxon>Agaricomycetidae</taxon>
        <taxon>Agaricales</taxon>
        <taxon>Tricholomatineae</taxon>
        <taxon>Lyophyllaceae</taxon>
        <taxon>Hypsizygus</taxon>
    </lineage>
</organism>
<evidence type="ECO:0000313" key="12">
    <source>
        <dbReference type="EMBL" id="RDB24325.1"/>
    </source>
</evidence>
<comment type="caution">
    <text evidence="12">The sequence shown here is derived from an EMBL/GenBank/DDBJ whole genome shotgun (WGS) entry which is preliminary data.</text>
</comment>
<keyword evidence="5" id="KW-0862">Zinc</keyword>
<dbReference type="Proteomes" id="UP000076154">
    <property type="component" value="Unassembled WGS sequence"/>
</dbReference>
<comment type="subcellular location">
    <subcellularLocation>
        <location evidence="1">Nucleus</location>
    </subcellularLocation>
</comment>
<dbReference type="Pfam" id="PF00096">
    <property type="entry name" value="zf-C2H2"/>
    <property type="match status" value="2"/>
</dbReference>
<dbReference type="InterPro" id="IPR051007">
    <property type="entry name" value="creA/MIG_C2H2-ZnF"/>
</dbReference>
<feature type="compositionally biased region" description="Low complexity" evidence="10">
    <location>
        <begin position="27"/>
        <end position="48"/>
    </location>
</feature>
<reference evidence="12" key="1">
    <citation type="submission" date="2018-04" db="EMBL/GenBank/DDBJ databases">
        <title>Whole genome sequencing of Hypsizygus marmoreus.</title>
        <authorList>
            <person name="Choi I.-G."/>
            <person name="Min B."/>
            <person name="Kim J.-G."/>
            <person name="Kim S."/>
            <person name="Oh Y.-L."/>
            <person name="Kong W.-S."/>
            <person name="Park H."/>
            <person name="Jeong J."/>
            <person name="Song E.-S."/>
        </authorList>
    </citation>
    <scope>NUCLEOTIDE SEQUENCE [LARGE SCALE GENOMIC DNA]</scope>
    <source>
        <strain evidence="12">51987-8</strain>
    </source>
</reference>
<keyword evidence="13" id="KW-1185">Reference proteome</keyword>